<name>A0ABQ3L556_9PSEU</name>
<evidence type="ECO:0000256" key="3">
    <source>
        <dbReference type="ARBA" id="ARBA00022679"/>
    </source>
</evidence>
<evidence type="ECO:0000259" key="7">
    <source>
        <dbReference type="PROSITE" id="PS50075"/>
    </source>
</evidence>
<dbReference type="Pfam" id="PF22953">
    <property type="entry name" value="SpnB_Rossmann"/>
    <property type="match status" value="1"/>
</dbReference>
<dbReference type="SUPFAM" id="SSF52151">
    <property type="entry name" value="FabD/lysophospholipase-like"/>
    <property type="match status" value="1"/>
</dbReference>
<dbReference type="PROSITE" id="PS00012">
    <property type="entry name" value="PHOSPHOPANTETHEINE"/>
    <property type="match status" value="1"/>
</dbReference>
<dbReference type="InterPro" id="IPR009081">
    <property type="entry name" value="PP-bd_ACP"/>
</dbReference>
<evidence type="ECO:0000313" key="11">
    <source>
        <dbReference type="Proteomes" id="UP000635387"/>
    </source>
</evidence>
<dbReference type="InterPro" id="IPR057326">
    <property type="entry name" value="KR_dom"/>
</dbReference>
<dbReference type="InterPro" id="IPR055123">
    <property type="entry name" value="SpnB-like_Rossmann"/>
</dbReference>
<dbReference type="Pfam" id="PF13602">
    <property type="entry name" value="ADH_zinc_N_2"/>
    <property type="match status" value="1"/>
</dbReference>
<dbReference type="SUPFAM" id="SSF55048">
    <property type="entry name" value="Probable ACP-binding domain of malonyl-CoA ACP transacylase"/>
    <property type="match status" value="1"/>
</dbReference>
<dbReference type="SUPFAM" id="SSF53901">
    <property type="entry name" value="Thiolase-like"/>
    <property type="match status" value="1"/>
</dbReference>
<dbReference type="CDD" id="cd08956">
    <property type="entry name" value="KR_3_FAS_SDR_x"/>
    <property type="match status" value="1"/>
</dbReference>
<evidence type="ECO:0000256" key="6">
    <source>
        <dbReference type="PROSITE-ProRule" id="PRU01363"/>
    </source>
</evidence>
<dbReference type="PANTHER" id="PTHR43775:SF51">
    <property type="entry name" value="INACTIVE PHENOLPHTHIOCEROL SYNTHESIS POLYKETIDE SYNTHASE TYPE I PKS1-RELATED"/>
    <property type="match status" value="1"/>
</dbReference>
<keyword evidence="3" id="KW-0808">Transferase</keyword>
<dbReference type="SUPFAM" id="SSF50129">
    <property type="entry name" value="GroES-like"/>
    <property type="match status" value="1"/>
</dbReference>
<dbReference type="InterPro" id="IPR016039">
    <property type="entry name" value="Thiolase-like"/>
</dbReference>
<dbReference type="SMART" id="SM00822">
    <property type="entry name" value="PKS_KR"/>
    <property type="match status" value="1"/>
</dbReference>
<feature type="domain" description="Ketosynthase family 3 (KS3)" evidence="8">
    <location>
        <begin position="35"/>
        <end position="461"/>
    </location>
</feature>
<proteinExistence type="predicted"/>
<keyword evidence="5" id="KW-0012">Acyltransferase</keyword>
<dbReference type="InterPro" id="IPR036291">
    <property type="entry name" value="NAD(P)-bd_dom_sf"/>
</dbReference>
<dbReference type="InterPro" id="IPR016036">
    <property type="entry name" value="Malonyl_transacylase_ACP-bd"/>
</dbReference>
<dbReference type="InterPro" id="IPR049552">
    <property type="entry name" value="PKS_DH_N"/>
</dbReference>
<accession>A0ABQ3L556</accession>
<dbReference type="InterPro" id="IPR011032">
    <property type="entry name" value="GroES-like_sf"/>
</dbReference>
<evidence type="ECO:0000256" key="1">
    <source>
        <dbReference type="ARBA" id="ARBA00022450"/>
    </source>
</evidence>
<dbReference type="InterPro" id="IPR018201">
    <property type="entry name" value="Ketoacyl_synth_AS"/>
</dbReference>
<dbReference type="Proteomes" id="UP000635387">
    <property type="component" value="Unassembled WGS sequence"/>
</dbReference>
<dbReference type="Gene3D" id="3.30.70.3290">
    <property type="match status" value="1"/>
</dbReference>
<dbReference type="Pfam" id="PF02801">
    <property type="entry name" value="Ketoacyl-synt_C"/>
    <property type="match status" value="1"/>
</dbReference>
<dbReference type="SMART" id="SM00825">
    <property type="entry name" value="PKS_KS"/>
    <property type="match status" value="1"/>
</dbReference>
<keyword evidence="1" id="KW-0596">Phosphopantetheine</keyword>
<dbReference type="Gene3D" id="3.90.180.10">
    <property type="entry name" value="Medium-chain alcohol dehydrogenases, catalytic domain"/>
    <property type="match status" value="1"/>
</dbReference>
<evidence type="ECO:0000313" key="10">
    <source>
        <dbReference type="EMBL" id="GHH01346.1"/>
    </source>
</evidence>
<dbReference type="Pfam" id="PF00550">
    <property type="entry name" value="PP-binding"/>
    <property type="match status" value="1"/>
</dbReference>
<dbReference type="InterPro" id="IPR001227">
    <property type="entry name" value="Ac_transferase_dom_sf"/>
</dbReference>
<feature type="region of interest" description="N-terminal hotdog fold" evidence="6">
    <location>
        <begin position="934"/>
        <end position="1065"/>
    </location>
</feature>
<dbReference type="CDD" id="cd00833">
    <property type="entry name" value="PKS"/>
    <property type="match status" value="1"/>
</dbReference>
<dbReference type="SMART" id="SM00827">
    <property type="entry name" value="PKS_AT"/>
    <property type="match status" value="1"/>
</dbReference>
<dbReference type="InterPro" id="IPR049900">
    <property type="entry name" value="PKS_mFAS_DH"/>
</dbReference>
<dbReference type="Gene3D" id="3.40.366.10">
    <property type="entry name" value="Malonyl-Coenzyme A Acyl Carrier Protein, domain 2"/>
    <property type="match status" value="1"/>
</dbReference>
<evidence type="ECO:0000259" key="9">
    <source>
        <dbReference type="PROSITE" id="PS52019"/>
    </source>
</evidence>
<dbReference type="Pfam" id="PF00698">
    <property type="entry name" value="Acyl_transf_1"/>
    <property type="match status" value="1"/>
</dbReference>
<dbReference type="CDD" id="cd05195">
    <property type="entry name" value="enoyl_red"/>
    <property type="match status" value="1"/>
</dbReference>
<dbReference type="InterPro" id="IPR014030">
    <property type="entry name" value="Ketoacyl_synth_N"/>
</dbReference>
<feature type="active site" description="Proton donor; for dehydratase activity" evidence="6">
    <location>
        <position position="1142"/>
    </location>
</feature>
<comment type="caution">
    <text evidence="10">The sequence shown here is derived from an EMBL/GenBank/DDBJ whole genome shotgun (WGS) entry which is preliminary data.</text>
</comment>
<dbReference type="InterPro" id="IPR020806">
    <property type="entry name" value="PKS_PP-bd"/>
</dbReference>
<dbReference type="InterPro" id="IPR050091">
    <property type="entry name" value="PKS_NRPS_Biosynth_Enz"/>
</dbReference>
<protein>
    <submittedName>
        <fullName evidence="10">Polyketide synthase</fullName>
    </submittedName>
</protein>
<dbReference type="Pfam" id="PF21089">
    <property type="entry name" value="PKS_DH_N"/>
    <property type="match status" value="1"/>
</dbReference>
<evidence type="ECO:0000256" key="5">
    <source>
        <dbReference type="ARBA" id="ARBA00023315"/>
    </source>
</evidence>
<dbReference type="InterPro" id="IPR036736">
    <property type="entry name" value="ACP-like_sf"/>
</dbReference>
<feature type="domain" description="PKS/mFAS DH" evidence="9">
    <location>
        <begin position="934"/>
        <end position="1221"/>
    </location>
</feature>
<dbReference type="PROSITE" id="PS50075">
    <property type="entry name" value="CARRIER"/>
    <property type="match status" value="1"/>
</dbReference>
<dbReference type="InterPro" id="IPR020843">
    <property type="entry name" value="ER"/>
</dbReference>
<feature type="region of interest" description="C-terminal hotdog fold" evidence="6">
    <location>
        <begin position="1080"/>
        <end position="1221"/>
    </location>
</feature>
<dbReference type="SMART" id="SM01294">
    <property type="entry name" value="PKS_PP_betabranch"/>
    <property type="match status" value="1"/>
</dbReference>
<dbReference type="Gene3D" id="1.10.1200.10">
    <property type="entry name" value="ACP-like"/>
    <property type="match status" value="1"/>
</dbReference>
<keyword evidence="2" id="KW-0597">Phosphoprotein</keyword>
<dbReference type="EMBL" id="BNAY01000001">
    <property type="protein sequence ID" value="GHH01346.1"/>
    <property type="molecule type" value="Genomic_DNA"/>
</dbReference>
<dbReference type="InterPro" id="IPR032821">
    <property type="entry name" value="PKS_assoc"/>
</dbReference>
<dbReference type="InterPro" id="IPR014031">
    <property type="entry name" value="Ketoacyl_synth_C"/>
</dbReference>
<dbReference type="InterPro" id="IPR014043">
    <property type="entry name" value="Acyl_transferase_dom"/>
</dbReference>
<dbReference type="InterPro" id="IPR006162">
    <property type="entry name" value="Ppantetheine_attach_site"/>
</dbReference>
<dbReference type="SUPFAM" id="SSF47336">
    <property type="entry name" value="ACP-like"/>
    <property type="match status" value="1"/>
</dbReference>
<dbReference type="SMART" id="SM00823">
    <property type="entry name" value="PKS_PP"/>
    <property type="match status" value="1"/>
</dbReference>
<sequence length="2149" mass="225849">MTNDTDADVLGYLKRTSIELVETRRLLRELTRAAAEPIAVVGAACRYPGGVASPEALWELVRAGGDAVSHFPDDRHWDLEALYDPDPDRLGTCTTRSGAFLPGAADFDADFFEISPREALAADPQHRLLLETSWESLERACIDPRSLRGSDTGVFAGVVYFGYGNHFVTPAVISGYGQTGSLLSVASGRVAYALGLEGPAVSIDTACSSSLVAVHQAVQSLRQGECALALAGGVTVMATTQVFREMSRQRGLSPDGRCKAFADAADGTGFGEGAGVLVLERLSDARRHGRRIWAVIRGSAVNQDGASNGLTAPNGPAQQRVIRAALANARVRASEVDVVEGHGTGTVLGDPIEAQALLATYGQDRDFGSPLWLGSLKSNIGHTQAAAGVGGMIKMIMAMRHGVLPKTLHVDRPSTQVDWSAGAVELLTEARPWPGGPDRPRRAGVSSFGVSGTNAHLILEQAPDEEAAGTTDRGAAGSVPWVVSARSAAALRAQARNLREFAAARPDVDIGDVGWSLVSSRSRFEHRAVVLGRDRQEFLDGLASVSDGAESASVVRGVAEEPGGVVFMFPGQGARWAGVVRQLCDVFPVFARSLDEICERFDAYLPYALKPLLLADAPEEQLVGRTDIAQPALFAIQVSLCRLMQRYCPQPNYLIGHSVGEIAAAHVSGAIDLDAAARLVAARGQAMQTVGERGAMLAVRAREDDVDALLREYEGVGIAAVNGPDSVVVSGRRDAVLDLRERFVADGTSAKLLGVDQAFHSPLMDPVLDDFAASIDELPAGRLSIPVVSTSLGREATLEELTSVAHWVHHVRASVRFFDAVRHVRAAGANVFLEVGPGATLASITKETLADDGVPEALVLSSSRRDRGAVDAVVGALAQVHVRGVAVDWGALFGTRRQVDLPTYAFQRQRYWLDFQAVTAGADLGSAGLSATEHPLVSAMVDHPGTEEIVFTGVWSLRTHGWLADHAVSGAVVVPATVYLDLALWAGEFADCAVIEELTLEVPLVLPGDGGVQVRIVVGTADEAGRSRLTLYSRPCGDGRTQDRWTRGGWTRHATGSLSSNAPRRTGDARSLAVWPPAGAARLDLDGLHDAFAAAGYDYGPAFRGLREVWRHGDDLYASATLPVTADGPAGDGFVLHPALFDAALHAMVAGGVLKVGDGQVWLPFSWSGVTLTGACGPGLRVRISPAGDGVVAVTVADEQGREIAHVGALTSRQASAELPGGQERSLFALEWRPVKPGERETHCGRWCVLGAKNGLAGRVSAASDKSVVLIESMDEVVAGIRPGEGPRHIVLCLDDLYLADTEPIAAVGDATIRVLACVQRFLAEERLAGATLVVLTRLALDTGGGERVESLPGASVWGLVRSARTEHPGRFRLVDIDDDEASLTRLPDALALDEDQLAVRGGAYLVPRMTPAAPPSGHRRPPAAGAHRLGLRRQGTLENLAWIPCPEVEAPLSEGQVRIAVHAAGLNFRDVTIALGLVERTALGAGLGGEGAGTVMEVADDVKSLSPGDRVMGIFPGAFGSVAVADHRMIMPIPGAWSYAEAASVPAAFLTAYYALRHVRNLAKGQRILIHAAAGGVGMAAVALAKHAGAEIYATASPAKWQTLRDMGLDDEHLASSRDLDFADKFMKTSGGRGVDVVLNSLAHAFVDASLTLLPEGGSFIEMGKTDIRDPRRVAAEHPGVDYRAFDLYEAGPDLISEMFRAVVALFAAGRVHLNPVSVRHVRDARHAFREMSRGRHTGKLVLEVSGGFGGGTVLVTGGTGGVGSQVARHLVAAHGVRSLVLASRRGLAADGAAELVSDLERAGAEVKVAVCDVADRAAVAAVLADMPWGYPLTAIVHAAGVLADGTVASLTPESVERVLRPKVGGAINLHELTRDRTLSAFIQFSAFAGTLGTPGQANYAAANGFLDGLAAQRRASGLAGTSLCWGWWQQDGGMTGDLTQAGLSRIRRLGIAPMPTPEALALFDAACAIGAPVLIPARLDVGALRNSTGGELPHLLRDLVGSGGPRRNGASKPRDGGLPARLAALPAEEAGAAVADWVRDHVATVLGHPAGAVVDADLSFTHLGLDSLTSVELCNRLGSSTGLRLPSTIVFNYPTPRELGEHILGLLRPAPVSKDAEPLEALRAHTGELADLDLDALVDLALNERGS</sequence>
<feature type="domain" description="Carrier" evidence="7">
    <location>
        <begin position="2034"/>
        <end position="2109"/>
    </location>
</feature>
<keyword evidence="11" id="KW-1185">Reference proteome</keyword>
<dbReference type="InterPro" id="IPR013154">
    <property type="entry name" value="ADH-like_N"/>
</dbReference>
<organism evidence="10 11">
    <name type="scientific">Amycolatopsis oliviviridis</name>
    <dbReference type="NCBI Taxonomy" id="1471590"/>
    <lineage>
        <taxon>Bacteria</taxon>
        <taxon>Bacillati</taxon>
        <taxon>Actinomycetota</taxon>
        <taxon>Actinomycetes</taxon>
        <taxon>Pseudonocardiales</taxon>
        <taxon>Pseudonocardiaceae</taxon>
        <taxon>Amycolatopsis</taxon>
    </lineage>
</organism>
<reference evidence="11" key="1">
    <citation type="journal article" date="2019" name="Int. J. Syst. Evol. Microbiol.">
        <title>The Global Catalogue of Microorganisms (GCM) 10K type strain sequencing project: providing services to taxonomists for standard genome sequencing and annotation.</title>
        <authorList>
            <consortium name="The Broad Institute Genomics Platform"/>
            <consortium name="The Broad Institute Genome Sequencing Center for Infectious Disease"/>
            <person name="Wu L."/>
            <person name="Ma J."/>
        </authorList>
    </citation>
    <scope>NUCLEOTIDE SEQUENCE [LARGE SCALE GENOMIC DNA]</scope>
    <source>
        <strain evidence="11">CGMCC 4.7683</strain>
    </source>
</reference>
<dbReference type="Gene3D" id="3.10.129.110">
    <property type="entry name" value="Polyketide synthase dehydratase"/>
    <property type="match status" value="1"/>
</dbReference>
<evidence type="ECO:0000256" key="4">
    <source>
        <dbReference type="ARBA" id="ARBA00023268"/>
    </source>
</evidence>
<dbReference type="Pfam" id="PF08659">
    <property type="entry name" value="KR"/>
    <property type="match status" value="1"/>
</dbReference>
<dbReference type="PROSITE" id="PS00606">
    <property type="entry name" value="KS3_1"/>
    <property type="match status" value="1"/>
</dbReference>
<evidence type="ECO:0000259" key="8">
    <source>
        <dbReference type="PROSITE" id="PS52004"/>
    </source>
</evidence>
<gene>
    <name evidence="10" type="ORF">GCM10017790_01220</name>
</gene>
<dbReference type="Gene3D" id="3.40.50.720">
    <property type="entry name" value="NAD(P)-binding Rossmann-like Domain"/>
    <property type="match status" value="1"/>
</dbReference>
<dbReference type="Pfam" id="PF00109">
    <property type="entry name" value="ketoacyl-synt"/>
    <property type="match status" value="1"/>
</dbReference>
<dbReference type="SUPFAM" id="SSF51735">
    <property type="entry name" value="NAD(P)-binding Rossmann-fold domains"/>
    <property type="match status" value="3"/>
</dbReference>
<dbReference type="PANTHER" id="PTHR43775">
    <property type="entry name" value="FATTY ACID SYNTHASE"/>
    <property type="match status" value="1"/>
</dbReference>
<dbReference type="PROSITE" id="PS52004">
    <property type="entry name" value="KS3_2"/>
    <property type="match status" value="1"/>
</dbReference>
<dbReference type="Pfam" id="PF14765">
    <property type="entry name" value="PS-DH"/>
    <property type="match status" value="1"/>
</dbReference>
<dbReference type="Gene3D" id="3.40.47.10">
    <property type="match status" value="1"/>
</dbReference>
<dbReference type="Pfam" id="PF08240">
    <property type="entry name" value="ADH_N"/>
    <property type="match status" value="1"/>
</dbReference>
<evidence type="ECO:0000256" key="2">
    <source>
        <dbReference type="ARBA" id="ARBA00022553"/>
    </source>
</evidence>
<dbReference type="InterPro" id="IPR042104">
    <property type="entry name" value="PKS_dehydratase_sf"/>
</dbReference>
<dbReference type="InterPro" id="IPR049551">
    <property type="entry name" value="PKS_DH_C"/>
</dbReference>
<dbReference type="RefSeq" id="WP_191250665.1">
    <property type="nucleotide sequence ID" value="NZ_BNAY01000001.1"/>
</dbReference>
<dbReference type="InterPro" id="IPR013968">
    <property type="entry name" value="PKS_KR"/>
</dbReference>
<dbReference type="Pfam" id="PF16197">
    <property type="entry name" value="KAsynt_C_assoc"/>
    <property type="match status" value="1"/>
</dbReference>
<dbReference type="InterPro" id="IPR016035">
    <property type="entry name" value="Acyl_Trfase/lysoPLipase"/>
</dbReference>
<dbReference type="SMART" id="SM00826">
    <property type="entry name" value="PKS_DH"/>
    <property type="match status" value="1"/>
</dbReference>
<dbReference type="SMART" id="SM00829">
    <property type="entry name" value="PKS_ER"/>
    <property type="match status" value="1"/>
</dbReference>
<dbReference type="PROSITE" id="PS52019">
    <property type="entry name" value="PKS_MFAS_DH"/>
    <property type="match status" value="1"/>
</dbReference>
<dbReference type="InterPro" id="IPR020841">
    <property type="entry name" value="PKS_Beta-ketoAc_synthase_dom"/>
</dbReference>
<keyword evidence="4" id="KW-0511">Multifunctional enzyme</keyword>
<dbReference type="InterPro" id="IPR020807">
    <property type="entry name" value="PKS_DH"/>
</dbReference>
<feature type="active site" description="Proton acceptor; for dehydratase activity" evidence="6">
    <location>
        <position position="966"/>
    </location>
</feature>
<dbReference type="Gene3D" id="3.40.50.11460">
    <property type="match status" value="1"/>
</dbReference>